<evidence type="ECO:0000259" key="2">
    <source>
        <dbReference type="Pfam" id="PF00535"/>
    </source>
</evidence>
<dbReference type="Proteomes" id="UP001519287">
    <property type="component" value="Unassembled WGS sequence"/>
</dbReference>
<reference evidence="4 5" key="1">
    <citation type="submission" date="2021-03" db="EMBL/GenBank/DDBJ databases">
        <title>Genomic Encyclopedia of Type Strains, Phase IV (KMG-IV): sequencing the most valuable type-strain genomes for metagenomic binning, comparative biology and taxonomic classification.</title>
        <authorList>
            <person name="Goeker M."/>
        </authorList>
    </citation>
    <scope>NUCLEOTIDE SEQUENCE [LARGE SCALE GENOMIC DNA]</scope>
    <source>
        <strain evidence="4 5">DSM 26048</strain>
    </source>
</reference>
<dbReference type="PANTHER" id="PTHR45947:SF14">
    <property type="entry name" value="SLL1723 PROTEIN"/>
    <property type="match status" value="1"/>
</dbReference>
<organism evidence="4 5">
    <name type="scientific">Paenibacillus eucommiae</name>
    <dbReference type="NCBI Taxonomy" id="1355755"/>
    <lineage>
        <taxon>Bacteria</taxon>
        <taxon>Bacillati</taxon>
        <taxon>Bacillota</taxon>
        <taxon>Bacilli</taxon>
        <taxon>Bacillales</taxon>
        <taxon>Paenibacillaceae</taxon>
        <taxon>Paenibacillus</taxon>
    </lineage>
</organism>
<evidence type="ECO:0000313" key="4">
    <source>
        <dbReference type="EMBL" id="MBP1990983.1"/>
    </source>
</evidence>
<keyword evidence="5" id="KW-1185">Reference proteome</keyword>
<dbReference type="InterPro" id="IPR029044">
    <property type="entry name" value="Nucleotide-diphossugar_trans"/>
</dbReference>
<proteinExistence type="predicted"/>
<protein>
    <submittedName>
        <fullName evidence="4">Glycosyltransferase involved in cell wall biosynthesis</fullName>
    </submittedName>
</protein>
<name>A0ABS4ITS3_9BACL</name>
<dbReference type="Pfam" id="PF00535">
    <property type="entry name" value="Glycos_transf_2"/>
    <property type="match status" value="1"/>
</dbReference>
<comment type="caution">
    <text evidence="4">The sequence shown here is derived from an EMBL/GenBank/DDBJ whole genome shotgun (WGS) entry which is preliminary data.</text>
</comment>
<sequence>MKRYKPYIFCGKQRNTNSFPCENVRIDHGHHQLNRLLRKGFFQLIHARFGTSGIRMLPLKEKWSVPLVTSFHGCDSPGTDRMRKHKKSLQRLFAIGECFTVPCQAMKRELMKHGCPEDKITVQYSGIDLDQFTYKERSFPEEGPLNIIYVGRMVEKKGAELLLKAFQRLQQTIPQARLTLVGEGALKNKLQKLSKKLRIDKHVEFKGALSHQEVVKQLERSHIFCLPSMEDRTGNQEGIPNAIKEAMACGLPVVSTFHSGIPELIEDGRTGHLVAEKDVNGLVRKLIDLIRQPETWSELGRNARAKIEADFNRNVQTEKLERLFDHVIQEHEKKESERPFFSVIIPTYNRERFIGKTIKSVLQQTCTDYEIIVVDDGSTDHTAKIINSFGSQVRYVYQKNSGPSVARNTGIRLAKGKYIAFLDSDDLFLPHKLEKNKKFLESNPNCQFLYSWYYEARRGKKKRLVSNIKKITNINEFRFHLYRRKFTIRTSTAVIHHSCFDTTGLFNSKYRYSQDWDIWLRLASRYRGYCQKTPLVVYRRHHRKEIPAAGRHPKIRKTAYDLYQWNKATLNSLDRKYGNHRTYGQQRKGMYNRP</sequence>
<dbReference type="Pfam" id="PF00534">
    <property type="entry name" value="Glycos_transf_1"/>
    <property type="match status" value="1"/>
</dbReference>
<feature type="domain" description="Glycosyl transferase family 1" evidence="1">
    <location>
        <begin position="133"/>
        <end position="305"/>
    </location>
</feature>
<dbReference type="Pfam" id="PF13439">
    <property type="entry name" value="Glyco_transf_4"/>
    <property type="match status" value="1"/>
</dbReference>
<dbReference type="Gene3D" id="3.40.50.2000">
    <property type="entry name" value="Glycogen Phosphorylase B"/>
    <property type="match status" value="2"/>
</dbReference>
<dbReference type="SUPFAM" id="SSF53448">
    <property type="entry name" value="Nucleotide-diphospho-sugar transferases"/>
    <property type="match status" value="1"/>
</dbReference>
<feature type="domain" description="Glycosyltransferase subfamily 4-like N-terminal" evidence="3">
    <location>
        <begin position="30"/>
        <end position="131"/>
    </location>
</feature>
<evidence type="ECO:0000259" key="3">
    <source>
        <dbReference type="Pfam" id="PF13439"/>
    </source>
</evidence>
<gene>
    <name evidence="4" type="ORF">J2Z66_002590</name>
</gene>
<dbReference type="InterPro" id="IPR028098">
    <property type="entry name" value="Glyco_trans_4-like_N"/>
</dbReference>
<dbReference type="PANTHER" id="PTHR45947">
    <property type="entry name" value="SULFOQUINOVOSYL TRANSFERASE SQD2"/>
    <property type="match status" value="1"/>
</dbReference>
<evidence type="ECO:0000259" key="1">
    <source>
        <dbReference type="Pfam" id="PF00534"/>
    </source>
</evidence>
<dbReference type="InterPro" id="IPR050194">
    <property type="entry name" value="Glycosyltransferase_grp1"/>
</dbReference>
<accession>A0ABS4ITS3</accession>
<feature type="domain" description="Glycosyltransferase 2-like" evidence="2">
    <location>
        <begin position="342"/>
        <end position="497"/>
    </location>
</feature>
<evidence type="ECO:0000313" key="5">
    <source>
        <dbReference type="Proteomes" id="UP001519287"/>
    </source>
</evidence>
<dbReference type="InterPro" id="IPR001173">
    <property type="entry name" value="Glyco_trans_2-like"/>
</dbReference>
<dbReference type="EMBL" id="JAGGLB010000007">
    <property type="protein sequence ID" value="MBP1990983.1"/>
    <property type="molecule type" value="Genomic_DNA"/>
</dbReference>
<dbReference type="Gene3D" id="3.90.550.10">
    <property type="entry name" value="Spore Coat Polysaccharide Biosynthesis Protein SpsA, Chain A"/>
    <property type="match status" value="1"/>
</dbReference>
<dbReference type="InterPro" id="IPR001296">
    <property type="entry name" value="Glyco_trans_1"/>
</dbReference>
<dbReference type="RefSeq" id="WP_209971737.1">
    <property type="nucleotide sequence ID" value="NZ_JAGGLB010000007.1"/>
</dbReference>
<dbReference type="SUPFAM" id="SSF53756">
    <property type="entry name" value="UDP-Glycosyltransferase/glycogen phosphorylase"/>
    <property type="match status" value="1"/>
</dbReference>